<proteinExistence type="predicted"/>
<name>A0AAE0IX14_9PEZI</name>
<evidence type="ECO:0000313" key="3">
    <source>
        <dbReference type="Proteomes" id="UP001286456"/>
    </source>
</evidence>
<gene>
    <name evidence="2" type="ORF">B0T19DRAFT_457810</name>
</gene>
<reference evidence="2" key="1">
    <citation type="journal article" date="2023" name="Mol. Phylogenet. Evol.">
        <title>Genome-scale phylogeny and comparative genomics of the fungal order Sordariales.</title>
        <authorList>
            <person name="Hensen N."/>
            <person name="Bonometti L."/>
            <person name="Westerberg I."/>
            <person name="Brannstrom I.O."/>
            <person name="Guillou S."/>
            <person name="Cros-Aarteil S."/>
            <person name="Calhoun S."/>
            <person name="Haridas S."/>
            <person name="Kuo A."/>
            <person name="Mondo S."/>
            <person name="Pangilinan J."/>
            <person name="Riley R."/>
            <person name="LaButti K."/>
            <person name="Andreopoulos B."/>
            <person name="Lipzen A."/>
            <person name="Chen C."/>
            <person name="Yan M."/>
            <person name="Daum C."/>
            <person name="Ng V."/>
            <person name="Clum A."/>
            <person name="Steindorff A."/>
            <person name="Ohm R.A."/>
            <person name="Martin F."/>
            <person name="Silar P."/>
            <person name="Natvig D.O."/>
            <person name="Lalanne C."/>
            <person name="Gautier V."/>
            <person name="Ament-Velasquez S.L."/>
            <person name="Kruys A."/>
            <person name="Hutchinson M.I."/>
            <person name="Powell A.J."/>
            <person name="Barry K."/>
            <person name="Miller A.N."/>
            <person name="Grigoriev I.V."/>
            <person name="Debuchy R."/>
            <person name="Gladieux P."/>
            <person name="Hiltunen Thoren M."/>
            <person name="Johannesson H."/>
        </authorList>
    </citation>
    <scope>NUCLEOTIDE SEQUENCE</scope>
    <source>
        <strain evidence="2">SMH4131-1</strain>
    </source>
</reference>
<feature type="compositionally biased region" description="Basic and acidic residues" evidence="1">
    <location>
        <begin position="82"/>
        <end position="95"/>
    </location>
</feature>
<dbReference type="AlphaFoldDB" id="A0AAE0IX14"/>
<organism evidence="2 3">
    <name type="scientific">Cercophora scortea</name>
    <dbReference type="NCBI Taxonomy" id="314031"/>
    <lineage>
        <taxon>Eukaryota</taxon>
        <taxon>Fungi</taxon>
        <taxon>Dikarya</taxon>
        <taxon>Ascomycota</taxon>
        <taxon>Pezizomycotina</taxon>
        <taxon>Sordariomycetes</taxon>
        <taxon>Sordariomycetidae</taxon>
        <taxon>Sordariales</taxon>
        <taxon>Lasiosphaeriaceae</taxon>
        <taxon>Cercophora</taxon>
    </lineage>
</organism>
<feature type="region of interest" description="Disordered" evidence="1">
    <location>
        <begin position="62"/>
        <end position="95"/>
    </location>
</feature>
<dbReference type="EMBL" id="JAUEPO010000002">
    <property type="protein sequence ID" value="KAK3332829.1"/>
    <property type="molecule type" value="Genomic_DNA"/>
</dbReference>
<dbReference type="Proteomes" id="UP001286456">
    <property type="component" value="Unassembled WGS sequence"/>
</dbReference>
<sequence>MRIELLEHKAALRVLRVLASIPEVKDRVEKALDEVDAGNELPMLPGSMLGTTRAMREGALPDKGKAKESEFTHPLPAGRPAVESEKATSDAARRVDPASTKREIDICNRCNDLFFVNAQPSDPFQTRVCVGHPGVQKRLFEILAEQGKEPTAAMKADWVGNKWVWTCCLSQSHVRFGACVSPPKGQRHVSANPKDADHPRRL</sequence>
<comment type="caution">
    <text evidence="2">The sequence shown here is derived from an EMBL/GenBank/DDBJ whole genome shotgun (WGS) entry which is preliminary data.</text>
</comment>
<accession>A0AAE0IX14</accession>
<evidence type="ECO:0000256" key="1">
    <source>
        <dbReference type="SAM" id="MobiDB-lite"/>
    </source>
</evidence>
<feature type="region of interest" description="Disordered" evidence="1">
    <location>
        <begin position="182"/>
        <end position="202"/>
    </location>
</feature>
<keyword evidence="3" id="KW-1185">Reference proteome</keyword>
<feature type="compositionally biased region" description="Basic and acidic residues" evidence="1">
    <location>
        <begin position="62"/>
        <end position="71"/>
    </location>
</feature>
<protein>
    <submittedName>
        <fullName evidence="2">Uncharacterized protein</fullName>
    </submittedName>
</protein>
<reference evidence="2" key="2">
    <citation type="submission" date="2023-06" db="EMBL/GenBank/DDBJ databases">
        <authorList>
            <consortium name="Lawrence Berkeley National Laboratory"/>
            <person name="Haridas S."/>
            <person name="Hensen N."/>
            <person name="Bonometti L."/>
            <person name="Westerberg I."/>
            <person name="Brannstrom I.O."/>
            <person name="Guillou S."/>
            <person name="Cros-Aarteil S."/>
            <person name="Calhoun S."/>
            <person name="Kuo A."/>
            <person name="Mondo S."/>
            <person name="Pangilinan J."/>
            <person name="Riley R."/>
            <person name="Labutti K."/>
            <person name="Andreopoulos B."/>
            <person name="Lipzen A."/>
            <person name="Chen C."/>
            <person name="Yanf M."/>
            <person name="Daum C."/>
            <person name="Ng V."/>
            <person name="Clum A."/>
            <person name="Steindorff A."/>
            <person name="Ohm R."/>
            <person name="Martin F."/>
            <person name="Silar P."/>
            <person name="Natvig D."/>
            <person name="Lalanne C."/>
            <person name="Gautier V."/>
            <person name="Ament-Velasquez S.L."/>
            <person name="Kruys A."/>
            <person name="Hutchinson M.I."/>
            <person name="Powell A.J."/>
            <person name="Barry K."/>
            <person name="Miller A.N."/>
            <person name="Grigoriev I.V."/>
            <person name="Debuchy R."/>
            <person name="Gladieux P."/>
            <person name="Thoren M.H."/>
            <person name="Johannesson H."/>
        </authorList>
    </citation>
    <scope>NUCLEOTIDE SEQUENCE</scope>
    <source>
        <strain evidence="2">SMH4131-1</strain>
    </source>
</reference>
<evidence type="ECO:0000313" key="2">
    <source>
        <dbReference type="EMBL" id="KAK3332829.1"/>
    </source>
</evidence>